<dbReference type="PANTHER" id="PTHR10039">
    <property type="entry name" value="AMELOGENIN"/>
    <property type="match status" value="1"/>
</dbReference>
<proteinExistence type="predicted"/>
<dbReference type="Proteomes" id="UP000307440">
    <property type="component" value="Unassembled WGS sequence"/>
</dbReference>
<evidence type="ECO:0000313" key="3">
    <source>
        <dbReference type="Proteomes" id="UP000307440"/>
    </source>
</evidence>
<accession>A0A5C3KHV8</accession>
<gene>
    <name evidence="2" type="ORF">FA15DRAFT_759817</name>
</gene>
<evidence type="ECO:0000313" key="2">
    <source>
        <dbReference type="EMBL" id="TFK19801.1"/>
    </source>
</evidence>
<protein>
    <recommendedName>
        <fullName evidence="1">GPI inositol-deacylase winged helix domain-containing protein</fullName>
    </recommendedName>
</protein>
<reference evidence="2 3" key="1">
    <citation type="journal article" date="2019" name="Nat. Ecol. Evol.">
        <title>Megaphylogeny resolves global patterns of mushroom evolution.</title>
        <authorList>
            <person name="Varga T."/>
            <person name="Krizsan K."/>
            <person name="Foldi C."/>
            <person name="Dima B."/>
            <person name="Sanchez-Garcia M."/>
            <person name="Sanchez-Ramirez S."/>
            <person name="Szollosi G.J."/>
            <person name="Szarkandi J.G."/>
            <person name="Papp V."/>
            <person name="Albert L."/>
            <person name="Andreopoulos W."/>
            <person name="Angelini C."/>
            <person name="Antonin V."/>
            <person name="Barry K.W."/>
            <person name="Bougher N.L."/>
            <person name="Buchanan P."/>
            <person name="Buyck B."/>
            <person name="Bense V."/>
            <person name="Catcheside P."/>
            <person name="Chovatia M."/>
            <person name="Cooper J."/>
            <person name="Damon W."/>
            <person name="Desjardin D."/>
            <person name="Finy P."/>
            <person name="Geml J."/>
            <person name="Haridas S."/>
            <person name="Hughes K."/>
            <person name="Justo A."/>
            <person name="Karasinski D."/>
            <person name="Kautmanova I."/>
            <person name="Kiss B."/>
            <person name="Kocsube S."/>
            <person name="Kotiranta H."/>
            <person name="LaButti K.M."/>
            <person name="Lechner B.E."/>
            <person name="Liimatainen K."/>
            <person name="Lipzen A."/>
            <person name="Lukacs Z."/>
            <person name="Mihaltcheva S."/>
            <person name="Morgado L.N."/>
            <person name="Niskanen T."/>
            <person name="Noordeloos M.E."/>
            <person name="Ohm R.A."/>
            <person name="Ortiz-Santana B."/>
            <person name="Ovrebo C."/>
            <person name="Racz N."/>
            <person name="Riley R."/>
            <person name="Savchenko A."/>
            <person name="Shiryaev A."/>
            <person name="Soop K."/>
            <person name="Spirin V."/>
            <person name="Szebenyi C."/>
            <person name="Tomsovsky M."/>
            <person name="Tulloss R.E."/>
            <person name="Uehling J."/>
            <person name="Grigoriev I.V."/>
            <person name="Vagvolgyi C."/>
            <person name="Papp T."/>
            <person name="Martin F.M."/>
            <person name="Miettinen O."/>
            <person name="Hibbett D.S."/>
            <person name="Nagy L.G."/>
        </authorList>
    </citation>
    <scope>NUCLEOTIDE SEQUENCE [LARGE SCALE GENOMIC DNA]</scope>
    <source>
        <strain evidence="2 3">CBS 121175</strain>
    </source>
</reference>
<dbReference type="InterPro" id="IPR054471">
    <property type="entry name" value="GPIID_WHD"/>
</dbReference>
<organism evidence="2 3">
    <name type="scientific">Coprinopsis marcescibilis</name>
    <name type="common">Agaric fungus</name>
    <name type="synonym">Psathyrella marcescibilis</name>
    <dbReference type="NCBI Taxonomy" id="230819"/>
    <lineage>
        <taxon>Eukaryota</taxon>
        <taxon>Fungi</taxon>
        <taxon>Dikarya</taxon>
        <taxon>Basidiomycota</taxon>
        <taxon>Agaricomycotina</taxon>
        <taxon>Agaricomycetes</taxon>
        <taxon>Agaricomycetidae</taxon>
        <taxon>Agaricales</taxon>
        <taxon>Agaricineae</taxon>
        <taxon>Psathyrellaceae</taxon>
        <taxon>Coprinopsis</taxon>
    </lineage>
</organism>
<feature type="domain" description="GPI inositol-deacylase winged helix" evidence="1">
    <location>
        <begin position="241"/>
        <end position="311"/>
    </location>
</feature>
<dbReference type="OrthoDB" id="7464126at2759"/>
<name>A0A5C3KHV8_COPMA</name>
<dbReference type="PANTHER" id="PTHR10039:SF15">
    <property type="entry name" value="NACHT DOMAIN-CONTAINING PROTEIN"/>
    <property type="match status" value="1"/>
</dbReference>
<evidence type="ECO:0000259" key="1">
    <source>
        <dbReference type="Pfam" id="PF22939"/>
    </source>
</evidence>
<dbReference type="Pfam" id="PF22939">
    <property type="entry name" value="WHD_GPIID"/>
    <property type="match status" value="1"/>
</dbReference>
<dbReference type="AlphaFoldDB" id="A0A5C3KHV8"/>
<dbReference type="EMBL" id="ML210325">
    <property type="protein sequence ID" value="TFK19801.1"/>
    <property type="molecule type" value="Genomic_DNA"/>
</dbReference>
<sequence length="315" mass="36064">MRVDPKISRVPGLADFRRSRYSMGNRYASVIIEHLQDLADKDNSICVVFAFCRYTDPIAVRDLLAALVRQHLERYPAAVWEFIKPFYDKHQRDRTIRSEQDFVDLLTLIPAPKRSLSLNIKFCITSRPLDALNEYVPQAVLIDILVHDGDIMLLINQKVDEIPSLRKLLLNAELKGLVVSKIIEKSSGMFLLASLQLDMLGQCLTVKSLKDSLERLPDGLHSMYSIPLQRINDQPNADVVHNALLWLVYARRSLTIDELRYAIAIDPNDDTFDMENLVDETVLLSLCCRLVAFSQKSRLVRLIHYTASDYLKPLL</sequence>
<keyword evidence="3" id="KW-1185">Reference proteome</keyword>